<feature type="compositionally biased region" description="Basic residues" evidence="3">
    <location>
        <begin position="248"/>
        <end position="259"/>
    </location>
</feature>
<dbReference type="EMBL" id="ML121538">
    <property type="protein sequence ID" value="RPB25332.1"/>
    <property type="molecule type" value="Genomic_DNA"/>
</dbReference>
<reference evidence="5 6" key="1">
    <citation type="journal article" date="2018" name="Nat. Ecol. Evol.">
        <title>Pezizomycetes genomes reveal the molecular basis of ectomycorrhizal truffle lifestyle.</title>
        <authorList>
            <person name="Murat C."/>
            <person name="Payen T."/>
            <person name="Noel B."/>
            <person name="Kuo A."/>
            <person name="Morin E."/>
            <person name="Chen J."/>
            <person name="Kohler A."/>
            <person name="Krizsan K."/>
            <person name="Balestrini R."/>
            <person name="Da Silva C."/>
            <person name="Montanini B."/>
            <person name="Hainaut M."/>
            <person name="Levati E."/>
            <person name="Barry K.W."/>
            <person name="Belfiori B."/>
            <person name="Cichocki N."/>
            <person name="Clum A."/>
            <person name="Dockter R.B."/>
            <person name="Fauchery L."/>
            <person name="Guy J."/>
            <person name="Iotti M."/>
            <person name="Le Tacon F."/>
            <person name="Lindquist E.A."/>
            <person name="Lipzen A."/>
            <person name="Malagnac F."/>
            <person name="Mello A."/>
            <person name="Molinier V."/>
            <person name="Miyauchi S."/>
            <person name="Poulain J."/>
            <person name="Riccioni C."/>
            <person name="Rubini A."/>
            <person name="Sitrit Y."/>
            <person name="Splivallo R."/>
            <person name="Traeger S."/>
            <person name="Wang M."/>
            <person name="Zifcakova L."/>
            <person name="Wipf D."/>
            <person name="Zambonelli A."/>
            <person name="Paolocci F."/>
            <person name="Nowrousian M."/>
            <person name="Ottonello S."/>
            <person name="Baldrian P."/>
            <person name="Spatafora J.W."/>
            <person name="Henrissat B."/>
            <person name="Nagy L.G."/>
            <person name="Aury J.M."/>
            <person name="Wincker P."/>
            <person name="Grigoriev I.V."/>
            <person name="Bonfante P."/>
            <person name="Martin F.M."/>
        </authorList>
    </citation>
    <scope>NUCLEOTIDE SEQUENCE [LARGE SCALE GENOMIC DNA]</scope>
    <source>
        <strain evidence="5 6">ATCC MYA-4762</strain>
    </source>
</reference>
<protein>
    <submittedName>
        <fullName evidence="5">Fcf2-domain-containing protein</fullName>
    </submittedName>
</protein>
<evidence type="ECO:0000256" key="2">
    <source>
        <dbReference type="ARBA" id="ARBA00023242"/>
    </source>
</evidence>
<dbReference type="GO" id="GO:0003723">
    <property type="term" value="F:RNA binding"/>
    <property type="evidence" value="ECO:0007669"/>
    <property type="project" value="TreeGrafter"/>
</dbReference>
<dbReference type="Proteomes" id="UP000267821">
    <property type="component" value="Unassembled WGS sequence"/>
</dbReference>
<dbReference type="InterPro" id="IPR039883">
    <property type="entry name" value="Fcf2/DNTTIP2"/>
</dbReference>
<sequence>MVPLLSAVSAVQATSTLQAQTGSIELAPPCDSEIRFDDEDGEDEQLSDERIASLLQEASTRLQQRASGGAAAADVDMLDPDSIRFPKLNPGPLPKPYIHTIGAVSHITTAAISNITIIAAPLPVTPVPAAKKKKDFNAEPTTAGKQWFDMPLTSKDPKTLRDIQLIQMREALDPHRHYKKNILKKVPKYSQIGTIIADHSEFYSSRLTNKERKKSILEEVMSNEDTTNRFKRKRNELAAKSSAGGKEHYRKMKEKRKRK</sequence>
<dbReference type="InParanoid" id="A0A3N4LVX3"/>
<dbReference type="OrthoDB" id="427886at2759"/>
<evidence type="ECO:0000256" key="1">
    <source>
        <dbReference type="ARBA" id="ARBA00004604"/>
    </source>
</evidence>
<feature type="region of interest" description="Disordered" evidence="3">
    <location>
        <begin position="218"/>
        <end position="259"/>
    </location>
</feature>
<dbReference type="GO" id="GO:0006396">
    <property type="term" value="P:RNA processing"/>
    <property type="evidence" value="ECO:0007669"/>
    <property type="project" value="TreeGrafter"/>
</dbReference>
<evidence type="ECO:0000256" key="3">
    <source>
        <dbReference type="SAM" id="MobiDB-lite"/>
    </source>
</evidence>
<organism evidence="5 6">
    <name type="scientific">Terfezia boudieri ATCC MYA-4762</name>
    <dbReference type="NCBI Taxonomy" id="1051890"/>
    <lineage>
        <taxon>Eukaryota</taxon>
        <taxon>Fungi</taxon>
        <taxon>Dikarya</taxon>
        <taxon>Ascomycota</taxon>
        <taxon>Pezizomycotina</taxon>
        <taxon>Pezizomycetes</taxon>
        <taxon>Pezizales</taxon>
        <taxon>Pezizaceae</taxon>
        <taxon>Terfezia</taxon>
    </lineage>
</organism>
<dbReference type="Pfam" id="PF08698">
    <property type="entry name" value="Fcf2"/>
    <property type="match status" value="1"/>
</dbReference>
<dbReference type="PANTHER" id="PTHR21686:SF12">
    <property type="entry name" value="DEOXYNUCLEOTIDYLTRANSFERASE TERMINAL-INTERACTING PROTEIN 2"/>
    <property type="match status" value="1"/>
</dbReference>
<dbReference type="GO" id="GO:0005730">
    <property type="term" value="C:nucleolus"/>
    <property type="evidence" value="ECO:0007669"/>
    <property type="project" value="UniProtKB-SubCell"/>
</dbReference>
<keyword evidence="2" id="KW-0539">Nucleus</keyword>
<evidence type="ECO:0000259" key="4">
    <source>
        <dbReference type="Pfam" id="PF08698"/>
    </source>
</evidence>
<dbReference type="STRING" id="1051890.A0A3N4LVX3"/>
<dbReference type="InterPro" id="IPR014810">
    <property type="entry name" value="Fcf2_C"/>
</dbReference>
<name>A0A3N4LVX3_9PEZI</name>
<dbReference type="AlphaFoldDB" id="A0A3N4LVX3"/>
<feature type="domain" description="Fcf2 pre-rRNA processing C-terminal" evidence="4">
    <location>
        <begin position="141"/>
        <end position="233"/>
    </location>
</feature>
<accession>A0A3N4LVX3</accession>
<gene>
    <name evidence="5" type="ORF">L211DRAFT_836663</name>
</gene>
<keyword evidence="6" id="KW-1185">Reference proteome</keyword>
<dbReference type="PANTHER" id="PTHR21686">
    <property type="entry name" value="DEOXYNUCLEOTIDYLTRANSFERASE TERMINAL-INTERACTING PROTEIN 2"/>
    <property type="match status" value="1"/>
</dbReference>
<evidence type="ECO:0000313" key="5">
    <source>
        <dbReference type="EMBL" id="RPB25332.1"/>
    </source>
</evidence>
<evidence type="ECO:0000313" key="6">
    <source>
        <dbReference type="Proteomes" id="UP000267821"/>
    </source>
</evidence>
<comment type="subcellular location">
    <subcellularLocation>
        <location evidence="1">Nucleus</location>
        <location evidence="1">Nucleolus</location>
    </subcellularLocation>
</comment>
<proteinExistence type="predicted"/>